<reference evidence="18" key="1">
    <citation type="journal article" date="2019" name="Int. J. Syst. Evol. Microbiol.">
        <title>The Global Catalogue of Microorganisms (GCM) 10K type strain sequencing project: providing services to taxonomists for standard genome sequencing and annotation.</title>
        <authorList>
            <consortium name="The Broad Institute Genomics Platform"/>
            <consortium name="The Broad Institute Genome Sequencing Center for Infectious Disease"/>
            <person name="Wu L."/>
            <person name="Ma J."/>
        </authorList>
    </citation>
    <scope>NUCLEOTIDE SEQUENCE [LARGE SCALE GENOMIC DNA]</scope>
    <source>
        <strain evidence="18">KCTC 42875</strain>
    </source>
</reference>
<accession>A0ABV7RU18</accession>
<evidence type="ECO:0000256" key="12">
    <source>
        <dbReference type="ARBA" id="ARBA00022840"/>
    </source>
</evidence>
<dbReference type="InterPro" id="IPR008179">
    <property type="entry name" value="HisE"/>
</dbReference>
<dbReference type="PANTHER" id="PTHR42945:SF9">
    <property type="entry name" value="HISTIDINE BIOSYNTHESIS BIFUNCTIONAL PROTEIN HISIE"/>
    <property type="match status" value="1"/>
</dbReference>
<evidence type="ECO:0000256" key="7">
    <source>
        <dbReference type="ARBA" id="ARBA00008299"/>
    </source>
</evidence>
<evidence type="ECO:0000256" key="4">
    <source>
        <dbReference type="ARBA" id="ARBA00005169"/>
    </source>
</evidence>
<keyword evidence="14 15" id="KW-0511">Multifunctional enzyme</keyword>
<evidence type="ECO:0000256" key="15">
    <source>
        <dbReference type="HAMAP-Rule" id="MF_01019"/>
    </source>
</evidence>
<evidence type="ECO:0000256" key="14">
    <source>
        <dbReference type="ARBA" id="ARBA00023268"/>
    </source>
</evidence>
<keyword evidence="11 15" id="KW-0378">Hydrolase</keyword>
<keyword evidence="9 15" id="KW-0028">Amino-acid biosynthesis</keyword>
<gene>
    <name evidence="15 17" type="primary">hisIE</name>
    <name evidence="15" type="synonym">hisI</name>
    <name evidence="17" type="ORF">ACFOLC_14505</name>
</gene>
<dbReference type="PANTHER" id="PTHR42945">
    <property type="entry name" value="HISTIDINE BIOSYNTHESIS BIFUNCTIONAL PROTEIN"/>
    <property type="match status" value="1"/>
</dbReference>
<protein>
    <recommendedName>
        <fullName evidence="15">Histidine biosynthesis bifunctional protein HisIE</fullName>
    </recommendedName>
    <domain>
        <recommendedName>
            <fullName evidence="15">Phosphoribosyl-AMP cyclohydrolase</fullName>
            <shortName evidence="15">PRA-CH</shortName>
            <ecNumber evidence="15">3.5.4.19</ecNumber>
        </recommendedName>
    </domain>
    <domain>
        <recommendedName>
            <fullName evidence="15">Phosphoribosyl-ATP pyrophosphatase</fullName>
            <shortName evidence="15">PRA-PH</shortName>
            <ecNumber evidence="15">3.6.1.31</ecNumber>
        </recommendedName>
    </domain>
</protein>
<dbReference type="Pfam" id="PF01503">
    <property type="entry name" value="PRA-PH"/>
    <property type="match status" value="1"/>
</dbReference>
<comment type="catalytic activity">
    <reaction evidence="2 15">
        <text>1-(5-phospho-beta-D-ribosyl)-ATP + H2O = 1-(5-phospho-beta-D-ribosyl)-5'-AMP + diphosphate + H(+)</text>
        <dbReference type="Rhea" id="RHEA:22828"/>
        <dbReference type="ChEBI" id="CHEBI:15377"/>
        <dbReference type="ChEBI" id="CHEBI:15378"/>
        <dbReference type="ChEBI" id="CHEBI:33019"/>
        <dbReference type="ChEBI" id="CHEBI:59457"/>
        <dbReference type="ChEBI" id="CHEBI:73183"/>
        <dbReference type="EC" id="3.6.1.31"/>
    </reaction>
</comment>
<dbReference type="InterPro" id="IPR038019">
    <property type="entry name" value="PRib_AMP_CycHydrolase_sf"/>
</dbReference>
<dbReference type="Gene3D" id="3.10.20.810">
    <property type="entry name" value="Phosphoribosyl-AMP cyclohydrolase"/>
    <property type="match status" value="1"/>
</dbReference>
<evidence type="ECO:0000256" key="11">
    <source>
        <dbReference type="ARBA" id="ARBA00022801"/>
    </source>
</evidence>
<dbReference type="HAMAP" id="MF_01020">
    <property type="entry name" value="HisE"/>
    <property type="match status" value="1"/>
</dbReference>
<comment type="caution">
    <text evidence="17">The sequence shown here is derived from an EMBL/GenBank/DDBJ whole genome shotgun (WGS) entry which is preliminary data.</text>
</comment>
<comment type="pathway">
    <text evidence="4 15">Amino-acid biosynthesis; L-histidine biosynthesis; L-histidine from 5-phospho-alpha-D-ribose 1-diphosphate: step 3/9.</text>
</comment>
<dbReference type="GO" id="GO:0004636">
    <property type="term" value="F:phosphoribosyl-ATP diphosphatase activity"/>
    <property type="evidence" value="ECO:0007669"/>
    <property type="project" value="UniProtKB-EC"/>
</dbReference>
<evidence type="ECO:0000259" key="16">
    <source>
        <dbReference type="Pfam" id="PF01502"/>
    </source>
</evidence>
<dbReference type="HAMAP" id="MF_01019">
    <property type="entry name" value="HisIE"/>
    <property type="match status" value="1"/>
</dbReference>
<evidence type="ECO:0000256" key="3">
    <source>
        <dbReference type="ARBA" id="ARBA00004496"/>
    </source>
</evidence>
<comment type="subcellular location">
    <subcellularLocation>
        <location evidence="3 15">Cytoplasm</location>
    </subcellularLocation>
</comment>
<dbReference type="NCBIfam" id="NF002747">
    <property type="entry name" value="PRK02759.1"/>
    <property type="match status" value="1"/>
</dbReference>
<dbReference type="SUPFAM" id="SSF141734">
    <property type="entry name" value="HisI-like"/>
    <property type="match status" value="1"/>
</dbReference>
<comment type="catalytic activity">
    <reaction evidence="1 15">
        <text>1-(5-phospho-beta-D-ribosyl)-5'-AMP + H2O = 1-(5-phospho-beta-D-ribosyl)-5-[(5-phospho-beta-D-ribosylamino)methylideneamino]imidazole-4-carboxamide</text>
        <dbReference type="Rhea" id="RHEA:20049"/>
        <dbReference type="ChEBI" id="CHEBI:15377"/>
        <dbReference type="ChEBI" id="CHEBI:58435"/>
        <dbReference type="ChEBI" id="CHEBI:59457"/>
        <dbReference type="EC" id="3.5.4.19"/>
    </reaction>
</comment>
<feature type="region of interest" description="Phosphoribosyl-ATP pyrophosphohydrolase" evidence="15">
    <location>
        <begin position="132"/>
        <end position="225"/>
    </location>
</feature>
<evidence type="ECO:0000256" key="13">
    <source>
        <dbReference type="ARBA" id="ARBA00023102"/>
    </source>
</evidence>
<dbReference type="Pfam" id="PF01502">
    <property type="entry name" value="PRA-CH"/>
    <property type="match status" value="1"/>
</dbReference>
<organism evidence="17 18">
    <name type="scientific">Lysobacter cavernae</name>
    <dbReference type="NCBI Taxonomy" id="1685901"/>
    <lineage>
        <taxon>Bacteria</taxon>
        <taxon>Pseudomonadati</taxon>
        <taxon>Pseudomonadota</taxon>
        <taxon>Gammaproteobacteria</taxon>
        <taxon>Lysobacterales</taxon>
        <taxon>Lysobacteraceae</taxon>
        <taxon>Lysobacter</taxon>
    </lineage>
</organism>
<dbReference type="Proteomes" id="UP001595740">
    <property type="component" value="Unassembled WGS sequence"/>
</dbReference>
<keyword evidence="10 15" id="KW-0547">Nucleotide-binding</keyword>
<dbReference type="InterPro" id="IPR002496">
    <property type="entry name" value="PRib_AMP_CycHydrolase_dom"/>
</dbReference>
<name>A0ABV7RU18_9GAMM</name>
<keyword evidence="18" id="KW-1185">Reference proteome</keyword>
<dbReference type="EC" id="3.6.1.31" evidence="15"/>
<comment type="pathway">
    <text evidence="5 15">Amino-acid biosynthesis; L-histidine biosynthesis; L-histidine from 5-phospho-alpha-D-ribose 1-diphosphate: step 2/9.</text>
</comment>
<evidence type="ECO:0000256" key="8">
    <source>
        <dbReference type="ARBA" id="ARBA00022490"/>
    </source>
</evidence>
<dbReference type="NCBIfam" id="TIGR03188">
    <property type="entry name" value="histidine_hisI"/>
    <property type="match status" value="1"/>
</dbReference>
<feature type="domain" description="Phosphoribosyl-AMP cyclohydrolase" evidence="16">
    <location>
        <begin position="40"/>
        <end position="113"/>
    </location>
</feature>
<dbReference type="GO" id="GO:0004635">
    <property type="term" value="F:phosphoribosyl-AMP cyclohydrolase activity"/>
    <property type="evidence" value="ECO:0007669"/>
    <property type="project" value="UniProtKB-EC"/>
</dbReference>
<keyword evidence="13 15" id="KW-0368">Histidine biosynthesis</keyword>
<dbReference type="EMBL" id="JBHRXK010000008">
    <property type="protein sequence ID" value="MFC3552212.1"/>
    <property type="molecule type" value="Genomic_DNA"/>
</dbReference>
<evidence type="ECO:0000256" key="6">
    <source>
        <dbReference type="ARBA" id="ARBA00007731"/>
    </source>
</evidence>
<evidence type="ECO:0000256" key="1">
    <source>
        <dbReference type="ARBA" id="ARBA00000024"/>
    </source>
</evidence>
<dbReference type="InterPro" id="IPR023019">
    <property type="entry name" value="His_synth_HisIE"/>
</dbReference>
<comment type="similarity">
    <text evidence="7 15">In the N-terminal section; belongs to the PRA-CH family.</text>
</comment>
<dbReference type="Gene3D" id="1.10.287.1080">
    <property type="entry name" value="MazG-like"/>
    <property type="match status" value="1"/>
</dbReference>
<evidence type="ECO:0000256" key="10">
    <source>
        <dbReference type="ARBA" id="ARBA00022741"/>
    </source>
</evidence>
<keyword evidence="12 15" id="KW-0067">ATP-binding</keyword>
<evidence type="ECO:0000256" key="9">
    <source>
        <dbReference type="ARBA" id="ARBA00022605"/>
    </source>
</evidence>
<evidence type="ECO:0000256" key="5">
    <source>
        <dbReference type="ARBA" id="ARBA00005204"/>
    </source>
</evidence>
<dbReference type="SUPFAM" id="SSF101386">
    <property type="entry name" value="all-alpha NTP pyrophosphatases"/>
    <property type="match status" value="1"/>
</dbReference>
<dbReference type="CDD" id="cd11534">
    <property type="entry name" value="NTP-PPase_HisIE_like"/>
    <property type="match status" value="1"/>
</dbReference>
<evidence type="ECO:0000313" key="18">
    <source>
        <dbReference type="Proteomes" id="UP001595740"/>
    </source>
</evidence>
<proteinExistence type="inferred from homology"/>
<keyword evidence="8 15" id="KW-0963">Cytoplasm</keyword>
<dbReference type="RefSeq" id="WP_386759970.1">
    <property type="nucleotide sequence ID" value="NZ_JBHRXK010000008.1"/>
</dbReference>
<dbReference type="InterPro" id="IPR021130">
    <property type="entry name" value="PRib-ATP_PPHydrolase-like"/>
</dbReference>
<sequence length="225" mass="24003">MGSEAGIQPAEFSFDHLAWDKQGGLLPAVVQDADSLRVLMLGYMDRAALQATLDSGRVTFYSRSKQRLWTKGESSGHTLDLVSIEADCDSDTLLVQARPQGPTCHLDRVSCFEHAPGWEAASVRTGVAPAFLPQLDALIATREHARPAGSYTTRLFEGGVRGIAQKVGEEGVETALAAVAQDDAALLGEAGDLLYHLLVLLRARGLGLGDVDALLRQRHGDAGSQ</sequence>
<dbReference type="EC" id="3.5.4.19" evidence="15"/>
<comment type="similarity">
    <text evidence="6 15">In the C-terminal section; belongs to the PRA-PH family.</text>
</comment>
<feature type="region of interest" description="Phosphoribosyl-AMP cyclohydrolase" evidence="15">
    <location>
        <begin position="1"/>
        <end position="131"/>
    </location>
</feature>
<evidence type="ECO:0000256" key="2">
    <source>
        <dbReference type="ARBA" id="ARBA00001460"/>
    </source>
</evidence>
<evidence type="ECO:0000313" key="17">
    <source>
        <dbReference type="EMBL" id="MFC3552212.1"/>
    </source>
</evidence>